<keyword evidence="1" id="KW-0472">Membrane</keyword>
<protein>
    <recommendedName>
        <fullName evidence="2">DUF8094 domain-containing protein</fullName>
    </recommendedName>
</protein>
<gene>
    <name evidence="3" type="ordered locus">TWT_417</name>
</gene>
<keyword evidence="4" id="KW-1185">Reference proteome</keyword>
<dbReference type="HOGENOM" id="CLU_488279_0_0_11"/>
<keyword evidence="1" id="KW-1133">Transmembrane helix</keyword>
<feature type="transmembrane region" description="Helical" evidence="1">
    <location>
        <begin position="226"/>
        <end position="248"/>
    </location>
</feature>
<sequence length="600" mass="66572">MPHSNPLVDLQFSYLPHRDHIHERPAGTRFAFCSKQHLLCIQLYARFYCLGFGVLVLRLKISVFCLLFAGIFLLASAVLQQLFFVELFGYKKDHFSTSSGYILLRENELFEQPDMSVQVSITPRGNPEPFEKSAGIYTAYSSEIQEWLKHYSYSVFDFAANTLSLGGSGKDPMSFLARNRDFFISQELPDKNGRIRLNPPRGVSVLLQIPGPAMVEVVRITPMAGLFMWLPLIVGLLLITLGLIVYVWSKFKSKRNPYGRRSTYISGYTKRRPLRHFFTFIICLPLVAGTSIACGSDKDNISSLELLREMHAHKIAKRVVETLHVADSRLSDPQSAMAGTALRLRQAAYKVLRKNKNAKVDLPAFDTAASVRLILPENTKSWPRVLLLVIDSSDGPSGEKLPPLAVLLRQNNPLDNYLIEYLARLTPNIVLPKLPTAEDGSILVRPESKLLAVQPSDIIAKYRAMLNTAGSSKLFDQSADILASQIRSSRSAKQKSLAGNSIIIFRDRQSGQIGMTTANGGALVFVDMLELERVIPSGGYSIVPQSGGEVSLLSGIVSSLRGIETTYSSQLLFYIPTVGSNERIALLGFTRGIASAREVR</sequence>
<dbReference type="KEGG" id="twh:TWT_417"/>
<feature type="domain" description="DUF8094" evidence="2">
    <location>
        <begin position="339"/>
        <end position="593"/>
    </location>
</feature>
<evidence type="ECO:0000256" key="1">
    <source>
        <dbReference type="SAM" id="Phobius"/>
    </source>
</evidence>
<dbReference type="EMBL" id="AE014184">
    <property type="protein sequence ID" value="AAO44514.1"/>
    <property type="molecule type" value="Genomic_DNA"/>
</dbReference>
<feature type="transmembrane region" description="Helical" evidence="1">
    <location>
        <begin position="64"/>
        <end position="84"/>
    </location>
</feature>
<dbReference type="STRING" id="203267.TWT_417"/>
<feature type="transmembrane region" description="Helical" evidence="1">
    <location>
        <begin position="274"/>
        <end position="293"/>
    </location>
</feature>
<organism evidence="3 4">
    <name type="scientific">Tropheryma whipplei (strain Twist)</name>
    <name type="common">Whipple's bacillus</name>
    <dbReference type="NCBI Taxonomy" id="203267"/>
    <lineage>
        <taxon>Bacteria</taxon>
        <taxon>Bacillati</taxon>
        <taxon>Actinomycetota</taxon>
        <taxon>Actinomycetes</taxon>
        <taxon>Micrococcales</taxon>
        <taxon>Tropherymataceae</taxon>
        <taxon>Tropheryma</taxon>
    </lineage>
</organism>
<accession>Q83G97</accession>
<dbReference type="InterPro" id="IPR058407">
    <property type="entry name" value="DUF8094"/>
</dbReference>
<evidence type="ECO:0000313" key="4">
    <source>
        <dbReference type="Proteomes" id="UP000002200"/>
    </source>
</evidence>
<dbReference type="AlphaFoldDB" id="Q83G97"/>
<dbReference type="Pfam" id="PF26366">
    <property type="entry name" value="DUF8094"/>
    <property type="match status" value="1"/>
</dbReference>
<proteinExistence type="predicted"/>
<evidence type="ECO:0000313" key="3">
    <source>
        <dbReference type="EMBL" id="AAO44514.1"/>
    </source>
</evidence>
<reference evidence="3 4" key="1">
    <citation type="journal article" date="2003" name="Genome Res.">
        <title>Tropheryma whipplei twist: a human pathogenic Actinobacteria with a reduced genome.</title>
        <authorList>
            <person name="Raoult D."/>
            <person name="Ogata H."/>
            <person name="Audic S."/>
            <person name="Robert C."/>
            <person name="Suhre K."/>
            <person name="Drancourt M."/>
            <person name="Claverie J.-M."/>
        </authorList>
    </citation>
    <scope>NUCLEOTIDE SEQUENCE [LARGE SCALE GENOMIC DNA]</scope>
    <source>
        <strain evidence="3 4">Twist</strain>
    </source>
</reference>
<dbReference type="eggNOG" id="ENOG5030ATH">
    <property type="taxonomic scope" value="Bacteria"/>
</dbReference>
<evidence type="ECO:0000259" key="2">
    <source>
        <dbReference type="Pfam" id="PF26366"/>
    </source>
</evidence>
<keyword evidence="1" id="KW-0812">Transmembrane</keyword>
<feature type="transmembrane region" description="Helical" evidence="1">
    <location>
        <begin position="36"/>
        <end position="57"/>
    </location>
</feature>
<name>Q83G97_TROWT</name>
<dbReference type="Proteomes" id="UP000002200">
    <property type="component" value="Chromosome"/>
</dbReference>